<dbReference type="Proteomes" id="UP000194161">
    <property type="component" value="Chromosome"/>
</dbReference>
<reference evidence="1 2" key="1">
    <citation type="submission" date="2017-05" db="EMBL/GenBank/DDBJ databases">
        <title>Complete and WGS of Bordetella genogroups.</title>
        <authorList>
            <person name="Spilker T."/>
            <person name="LiPuma J."/>
        </authorList>
    </citation>
    <scope>NUCLEOTIDE SEQUENCE [LARGE SCALE GENOMIC DNA]</scope>
    <source>
        <strain evidence="1 2">AU7206</strain>
    </source>
</reference>
<accession>A0A1W6ZCQ3</accession>
<dbReference type="InterPro" id="IPR025562">
    <property type="entry name" value="Tae4"/>
</dbReference>
<dbReference type="STRING" id="463040.CAL15_12420"/>
<organism evidence="1 2">
    <name type="scientific">Bordetella genomosp. 13</name>
    <dbReference type="NCBI Taxonomy" id="463040"/>
    <lineage>
        <taxon>Bacteria</taxon>
        <taxon>Pseudomonadati</taxon>
        <taxon>Pseudomonadota</taxon>
        <taxon>Betaproteobacteria</taxon>
        <taxon>Burkholderiales</taxon>
        <taxon>Alcaligenaceae</taxon>
        <taxon>Bordetella</taxon>
    </lineage>
</organism>
<gene>
    <name evidence="1" type="ORF">CAL15_12420</name>
</gene>
<dbReference type="OrthoDB" id="8480759at2"/>
<name>A0A1W6ZCQ3_9BORD</name>
<protein>
    <recommendedName>
        <fullName evidence="3">Cytoplasmic protein</fullName>
    </recommendedName>
</protein>
<proteinExistence type="predicted"/>
<evidence type="ECO:0000313" key="2">
    <source>
        <dbReference type="Proteomes" id="UP000194161"/>
    </source>
</evidence>
<dbReference type="KEGG" id="bgm:CAL15_12420"/>
<sequence>MARRPEFNLAWGAFARVNGSVQQVGRVIGGKVQTNIDAGIFTNACAIRMSYVLNQTGFAVPSSAGAVSSGAGGAKYLYRVKDLLPHLQSLFGKPDLTVQGPTATAFAGKKGILVFEVGVWSDATGHATLWNGTTCSDSCYFGEATRASLWVLQ</sequence>
<evidence type="ECO:0008006" key="3">
    <source>
        <dbReference type="Google" id="ProtNLM"/>
    </source>
</evidence>
<dbReference type="Pfam" id="PF14113">
    <property type="entry name" value="Tae4"/>
    <property type="match status" value="1"/>
</dbReference>
<dbReference type="AlphaFoldDB" id="A0A1W6ZCQ3"/>
<dbReference type="EMBL" id="CP021111">
    <property type="protein sequence ID" value="ARP95109.1"/>
    <property type="molecule type" value="Genomic_DNA"/>
</dbReference>
<dbReference type="Gene3D" id="3.90.1720.70">
    <property type="match status" value="1"/>
</dbReference>
<evidence type="ECO:0000313" key="1">
    <source>
        <dbReference type="EMBL" id="ARP95109.1"/>
    </source>
</evidence>
<keyword evidence="2" id="KW-1185">Reference proteome</keyword>